<accession>A0A9D2T795</accession>
<proteinExistence type="predicted"/>
<gene>
    <name evidence="1" type="ORF">H9754_00850</name>
</gene>
<organism evidence="1 2">
    <name type="scientific">Candidatus Anaerostipes avistercoris</name>
    <dbReference type="NCBI Taxonomy" id="2838462"/>
    <lineage>
        <taxon>Bacteria</taxon>
        <taxon>Bacillati</taxon>
        <taxon>Bacillota</taxon>
        <taxon>Clostridia</taxon>
        <taxon>Lachnospirales</taxon>
        <taxon>Lachnospiraceae</taxon>
        <taxon>Anaerostipes</taxon>
    </lineage>
</organism>
<evidence type="ECO:0000313" key="2">
    <source>
        <dbReference type="Proteomes" id="UP000823904"/>
    </source>
</evidence>
<protein>
    <submittedName>
        <fullName evidence="1">Uncharacterized protein</fullName>
    </submittedName>
</protein>
<comment type="caution">
    <text evidence="1">The sequence shown here is derived from an EMBL/GenBank/DDBJ whole genome shotgun (WGS) entry which is preliminary data.</text>
</comment>
<reference evidence="1" key="1">
    <citation type="journal article" date="2021" name="PeerJ">
        <title>Extensive microbial diversity within the chicken gut microbiome revealed by metagenomics and culture.</title>
        <authorList>
            <person name="Gilroy R."/>
            <person name="Ravi A."/>
            <person name="Getino M."/>
            <person name="Pursley I."/>
            <person name="Horton D.L."/>
            <person name="Alikhan N.F."/>
            <person name="Baker D."/>
            <person name="Gharbi K."/>
            <person name="Hall N."/>
            <person name="Watson M."/>
            <person name="Adriaenssens E.M."/>
            <person name="Foster-Nyarko E."/>
            <person name="Jarju S."/>
            <person name="Secka A."/>
            <person name="Antonio M."/>
            <person name="Oren A."/>
            <person name="Chaudhuri R.R."/>
            <person name="La Ragione R."/>
            <person name="Hildebrand F."/>
            <person name="Pallen M.J."/>
        </authorList>
    </citation>
    <scope>NUCLEOTIDE SEQUENCE</scope>
    <source>
        <strain evidence="1">ChiSjej3B21-8574</strain>
    </source>
</reference>
<dbReference type="Proteomes" id="UP000823904">
    <property type="component" value="Unassembled WGS sequence"/>
</dbReference>
<dbReference type="AlphaFoldDB" id="A0A9D2T795"/>
<evidence type="ECO:0000313" key="1">
    <source>
        <dbReference type="EMBL" id="HJC49122.1"/>
    </source>
</evidence>
<dbReference type="EMBL" id="DWWD01000005">
    <property type="protein sequence ID" value="HJC49122.1"/>
    <property type="molecule type" value="Genomic_DNA"/>
</dbReference>
<sequence>MRRRMMEAFNSMDIQNHILCVLPREMNTKEILTEYPIPIDYDNCVVYLSQKGENVATQGGTTRWGYIFYVIDGSPKYMALPYVNGLISANDISNNGGMIWGGSNASYFSVIDGKITASSLTTQTVWFAEGNTLEYVCLPFNFFTGKWEG</sequence>
<name>A0A9D2T795_9FIRM</name>
<reference evidence="1" key="2">
    <citation type="submission" date="2021-04" db="EMBL/GenBank/DDBJ databases">
        <authorList>
            <person name="Gilroy R."/>
        </authorList>
    </citation>
    <scope>NUCLEOTIDE SEQUENCE</scope>
    <source>
        <strain evidence="1">ChiSjej3B21-8574</strain>
    </source>
</reference>